<gene>
    <name evidence="2" type="ORF">PAXINDRAFT_86235</name>
</gene>
<keyword evidence="3" id="KW-1185">Reference proteome</keyword>
<reference evidence="3" key="2">
    <citation type="submission" date="2015-01" db="EMBL/GenBank/DDBJ databases">
        <title>Evolutionary Origins and Diversification of the Mycorrhizal Mutualists.</title>
        <authorList>
            <consortium name="DOE Joint Genome Institute"/>
            <consortium name="Mycorrhizal Genomics Consortium"/>
            <person name="Kohler A."/>
            <person name="Kuo A."/>
            <person name="Nagy L.G."/>
            <person name="Floudas D."/>
            <person name="Copeland A."/>
            <person name="Barry K.W."/>
            <person name="Cichocki N."/>
            <person name="Veneault-Fourrey C."/>
            <person name="LaButti K."/>
            <person name="Lindquist E.A."/>
            <person name="Lipzen A."/>
            <person name="Lundell T."/>
            <person name="Morin E."/>
            <person name="Murat C."/>
            <person name="Riley R."/>
            <person name="Ohm R."/>
            <person name="Sun H."/>
            <person name="Tunlid A."/>
            <person name="Henrissat B."/>
            <person name="Grigoriev I.V."/>
            <person name="Hibbett D.S."/>
            <person name="Martin F."/>
        </authorList>
    </citation>
    <scope>NUCLEOTIDE SEQUENCE [LARGE SCALE GENOMIC DNA]</scope>
    <source>
        <strain evidence="3">ATCC 200175</strain>
    </source>
</reference>
<name>A0A0C9T3W2_PAXIN</name>
<dbReference type="OrthoDB" id="2687561at2759"/>
<dbReference type="HOGENOM" id="CLU_058572_1_0_1"/>
<dbReference type="AlphaFoldDB" id="A0A0C9T3W2"/>
<evidence type="ECO:0000313" key="3">
    <source>
        <dbReference type="Proteomes" id="UP000053647"/>
    </source>
</evidence>
<evidence type="ECO:0000313" key="2">
    <source>
        <dbReference type="EMBL" id="KIJ10330.1"/>
    </source>
</evidence>
<feature type="region of interest" description="Disordered" evidence="1">
    <location>
        <begin position="1"/>
        <end position="40"/>
    </location>
</feature>
<sequence length="346" mass="37920">MLNATSCDGDIEIDGSSSEDKPDEDNSNHGIPIITPAAQQDVPGVGIEELVAACGQSSSSSGANQGKRRKKELEPSMDFLINAEKRPGVMCRRKVFDVCFDNASADTDHLDCDLTNSLGCTRCRIMEPAVCCNIHEPAAFSQYDSNIPKPACSTQHSHLPKYTKGKRDYDLQDALHNWCEEKTADVYGWACLNNHGPSLVIPNSILDRIIDCAHHGKIHTSQDLQKETGWTDSEKYGSEILSLLTAHAPPRQSLLVATPLRHNTTNNPMLPHVPTASGMQHERVELPVSAVASKHRNKCSACGQEGYNACNCICPNHPSHTNAQPQGKENISHEYLYLPTSLTWIT</sequence>
<dbReference type="Proteomes" id="UP000053647">
    <property type="component" value="Unassembled WGS sequence"/>
</dbReference>
<evidence type="ECO:0000256" key="1">
    <source>
        <dbReference type="SAM" id="MobiDB-lite"/>
    </source>
</evidence>
<organism evidence="2 3">
    <name type="scientific">Paxillus involutus ATCC 200175</name>
    <dbReference type="NCBI Taxonomy" id="664439"/>
    <lineage>
        <taxon>Eukaryota</taxon>
        <taxon>Fungi</taxon>
        <taxon>Dikarya</taxon>
        <taxon>Basidiomycota</taxon>
        <taxon>Agaricomycotina</taxon>
        <taxon>Agaricomycetes</taxon>
        <taxon>Agaricomycetidae</taxon>
        <taxon>Boletales</taxon>
        <taxon>Paxilineae</taxon>
        <taxon>Paxillaceae</taxon>
        <taxon>Paxillus</taxon>
    </lineage>
</organism>
<accession>A0A0C9T3W2</accession>
<feature type="compositionally biased region" description="Basic and acidic residues" evidence="1">
    <location>
        <begin position="18"/>
        <end position="27"/>
    </location>
</feature>
<reference evidence="2 3" key="1">
    <citation type="submission" date="2014-06" db="EMBL/GenBank/DDBJ databases">
        <authorList>
            <consortium name="DOE Joint Genome Institute"/>
            <person name="Kuo A."/>
            <person name="Kohler A."/>
            <person name="Nagy L.G."/>
            <person name="Floudas D."/>
            <person name="Copeland A."/>
            <person name="Barry K.W."/>
            <person name="Cichocki N."/>
            <person name="Veneault-Fourrey C."/>
            <person name="LaButti K."/>
            <person name="Lindquist E.A."/>
            <person name="Lipzen A."/>
            <person name="Lundell T."/>
            <person name="Morin E."/>
            <person name="Murat C."/>
            <person name="Sun H."/>
            <person name="Tunlid A."/>
            <person name="Henrissat B."/>
            <person name="Grigoriev I.V."/>
            <person name="Hibbett D.S."/>
            <person name="Martin F."/>
            <person name="Nordberg H.P."/>
            <person name="Cantor M.N."/>
            <person name="Hua S.X."/>
        </authorList>
    </citation>
    <scope>NUCLEOTIDE SEQUENCE [LARGE SCALE GENOMIC DNA]</scope>
    <source>
        <strain evidence="2 3">ATCC 200175</strain>
    </source>
</reference>
<proteinExistence type="predicted"/>
<protein>
    <submittedName>
        <fullName evidence="2">Uncharacterized protein</fullName>
    </submittedName>
</protein>
<dbReference type="EMBL" id="KN819409">
    <property type="protein sequence ID" value="KIJ10330.1"/>
    <property type="molecule type" value="Genomic_DNA"/>
</dbReference>